<gene>
    <name evidence="2" type="ORF">BpHYR1_032602</name>
</gene>
<proteinExistence type="predicted"/>
<keyword evidence="1" id="KW-0472">Membrane</keyword>
<name>A0A3M7QZN2_BRAPC</name>
<protein>
    <submittedName>
        <fullName evidence="2">Uncharacterized protein</fullName>
    </submittedName>
</protein>
<keyword evidence="1" id="KW-1133">Transmembrane helix</keyword>
<evidence type="ECO:0000256" key="1">
    <source>
        <dbReference type="SAM" id="Phobius"/>
    </source>
</evidence>
<comment type="caution">
    <text evidence="2">The sequence shown here is derived from an EMBL/GenBank/DDBJ whole genome shotgun (WGS) entry which is preliminary data.</text>
</comment>
<feature type="transmembrane region" description="Helical" evidence="1">
    <location>
        <begin position="116"/>
        <end position="135"/>
    </location>
</feature>
<dbReference type="Proteomes" id="UP000276133">
    <property type="component" value="Unassembled WGS sequence"/>
</dbReference>
<feature type="transmembrane region" description="Helical" evidence="1">
    <location>
        <begin position="12"/>
        <end position="34"/>
    </location>
</feature>
<organism evidence="2 3">
    <name type="scientific">Brachionus plicatilis</name>
    <name type="common">Marine rotifer</name>
    <name type="synonym">Brachionus muelleri</name>
    <dbReference type="NCBI Taxonomy" id="10195"/>
    <lineage>
        <taxon>Eukaryota</taxon>
        <taxon>Metazoa</taxon>
        <taxon>Spiralia</taxon>
        <taxon>Gnathifera</taxon>
        <taxon>Rotifera</taxon>
        <taxon>Eurotatoria</taxon>
        <taxon>Monogononta</taxon>
        <taxon>Pseudotrocha</taxon>
        <taxon>Ploima</taxon>
        <taxon>Brachionidae</taxon>
        <taxon>Brachionus</taxon>
    </lineage>
</organism>
<dbReference type="AlphaFoldDB" id="A0A3M7QZN2"/>
<accession>A0A3M7QZN2</accession>
<reference evidence="2 3" key="1">
    <citation type="journal article" date="2018" name="Sci. Rep.">
        <title>Genomic signatures of local adaptation to the degree of environmental predictability in rotifers.</title>
        <authorList>
            <person name="Franch-Gras L."/>
            <person name="Hahn C."/>
            <person name="Garcia-Roger E.M."/>
            <person name="Carmona M.J."/>
            <person name="Serra M."/>
            <person name="Gomez A."/>
        </authorList>
    </citation>
    <scope>NUCLEOTIDE SEQUENCE [LARGE SCALE GENOMIC DNA]</scope>
    <source>
        <strain evidence="2">HYR1</strain>
    </source>
</reference>
<sequence length="175" mass="20436">MKYNFTKLHLKNSIINSSFFCIIHQIAYVIVLFLTPPDPLSGVVEHIVSFDSLIKAWLGLCHNQWQKKLNSAFFTFYGRYAYDQGGIPVTTNFQVRIIVGLFICMRKRFYNRLESYLFSIWLKFFGVIFAARTIAECSGTVAKLELNLNLEKKRTFQVIMPHIQQKKLRINIKSD</sequence>
<dbReference type="EMBL" id="REGN01004697">
    <property type="protein sequence ID" value="RNA16478.1"/>
    <property type="molecule type" value="Genomic_DNA"/>
</dbReference>
<keyword evidence="3" id="KW-1185">Reference proteome</keyword>
<keyword evidence="1" id="KW-0812">Transmembrane</keyword>
<evidence type="ECO:0000313" key="2">
    <source>
        <dbReference type="EMBL" id="RNA16478.1"/>
    </source>
</evidence>
<evidence type="ECO:0000313" key="3">
    <source>
        <dbReference type="Proteomes" id="UP000276133"/>
    </source>
</evidence>
<feature type="transmembrane region" description="Helical" evidence="1">
    <location>
        <begin position="85"/>
        <end position="104"/>
    </location>
</feature>